<dbReference type="KEGG" id="fbl:Fbal_1567"/>
<dbReference type="GO" id="GO:0000160">
    <property type="term" value="P:phosphorelay signal transduction system"/>
    <property type="evidence" value="ECO:0007669"/>
    <property type="project" value="InterPro"/>
</dbReference>
<dbReference type="SMART" id="SM00862">
    <property type="entry name" value="Trans_reg_C"/>
    <property type="match status" value="1"/>
</dbReference>
<dbReference type="GO" id="GO:0003677">
    <property type="term" value="F:DNA binding"/>
    <property type="evidence" value="ECO:0007669"/>
    <property type="project" value="UniProtKB-KW"/>
</dbReference>
<dbReference type="Proteomes" id="UP000006683">
    <property type="component" value="Chromosome"/>
</dbReference>
<dbReference type="EMBL" id="CP002209">
    <property type="protein sequence ID" value="ADN75771.1"/>
    <property type="molecule type" value="Genomic_DNA"/>
</dbReference>
<dbReference type="GO" id="GO:0006355">
    <property type="term" value="P:regulation of DNA-templated transcription"/>
    <property type="evidence" value="ECO:0007669"/>
    <property type="project" value="InterPro"/>
</dbReference>
<dbReference type="Gene3D" id="1.10.10.10">
    <property type="entry name" value="Winged helix-like DNA-binding domain superfamily/Winged helix DNA-binding domain"/>
    <property type="match status" value="1"/>
</dbReference>
<evidence type="ECO:0000256" key="1">
    <source>
        <dbReference type="ARBA" id="ARBA00023125"/>
    </source>
</evidence>
<keyword evidence="2" id="KW-0472">Membrane</keyword>
<keyword evidence="2" id="KW-1133">Transmembrane helix</keyword>
<accession>E1SPX6</accession>
<keyword evidence="2" id="KW-0812">Transmembrane</keyword>
<name>E1SPX6_FERBD</name>
<sequence>MPGMPLGSVTFHRQQGVLERTEDGERWQLPRAEFLVLTQLLDHPGIPLSKQRLRCGGEPEPVMSGSAVVKAVFTLRHFIGDEATTLIQTVPGKGYRLVMESGQRPEQTRQTLALGRTSQPVAMVVIGLMALVAALLWWWPMPPAISPIPPKQNPMPIMTASNQPLELVRVSGMELDQDLLNSLRIKLASTLKTCRDTPWKRVYLARSNDGQVLNLTFEGEVDGRPRLRNIKISDFRSEPTFLSSHWLEEANLCE</sequence>
<protein>
    <submittedName>
        <fullName evidence="4">Transcriptional regulator, CadC</fullName>
    </submittedName>
</protein>
<feature type="domain" description="OmpR/PhoB-type" evidence="3">
    <location>
        <begin position="24"/>
        <end position="97"/>
    </location>
</feature>
<keyword evidence="5" id="KW-1185">Reference proteome</keyword>
<dbReference type="Pfam" id="PF00486">
    <property type="entry name" value="Trans_reg_C"/>
    <property type="match status" value="1"/>
</dbReference>
<dbReference type="InterPro" id="IPR001867">
    <property type="entry name" value="OmpR/PhoB-type_DNA-bd"/>
</dbReference>
<evidence type="ECO:0000256" key="2">
    <source>
        <dbReference type="SAM" id="Phobius"/>
    </source>
</evidence>
<organism evidence="4 5">
    <name type="scientific">Ferrimonas balearica (strain DSM 9799 / CCM 4581 / KCTC 23876 / PAT)</name>
    <dbReference type="NCBI Taxonomy" id="550540"/>
    <lineage>
        <taxon>Bacteria</taxon>
        <taxon>Pseudomonadati</taxon>
        <taxon>Pseudomonadota</taxon>
        <taxon>Gammaproteobacteria</taxon>
        <taxon>Alteromonadales</taxon>
        <taxon>Ferrimonadaceae</taxon>
        <taxon>Ferrimonas</taxon>
    </lineage>
</organism>
<evidence type="ECO:0000313" key="5">
    <source>
        <dbReference type="Proteomes" id="UP000006683"/>
    </source>
</evidence>
<evidence type="ECO:0000259" key="3">
    <source>
        <dbReference type="SMART" id="SM00862"/>
    </source>
</evidence>
<feature type="transmembrane region" description="Helical" evidence="2">
    <location>
        <begin position="121"/>
        <end position="139"/>
    </location>
</feature>
<dbReference type="eggNOG" id="COG3710">
    <property type="taxonomic scope" value="Bacteria"/>
</dbReference>
<dbReference type="InterPro" id="IPR036388">
    <property type="entry name" value="WH-like_DNA-bd_sf"/>
</dbReference>
<dbReference type="InterPro" id="IPR016032">
    <property type="entry name" value="Sig_transdc_resp-reg_C-effctor"/>
</dbReference>
<dbReference type="OrthoDB" id="6397545at2"/>
<reference evidence="4 5" key="1">
    <citation type="journal article" date="2010" name="Stand. Genomic Sci.">
        <title>Complete genome sequence of Ferrimonas balearica type strain (PAT).</title>
        <authorList>
            <person name="Nolan M."/>
            <person name="Sikorski J."/>
            <person name="Davenport K."/>
            <person name="Lucas S."/>
            <person name="Glavina Del Rio T."/>
            <person name="Tice H."/>
            <person name="Cheng J."/>
            <person name="Goodwin L."/>
            <person name="Pitluck S."/>
            <person name="Liolios K."/>
            <person name="Ivanova N."/>
            <person name="Mavromatis K."/>
            <person name="Ovchinnikova G."/>
            <person name="Pati A."/>
            <person name="Chen A."/>
            <person name="Palaniappan K."/>
            <person name="Land M."/>
            <person name="Hauser L."/>
            <person name="Chang Y."/>
            <person name="Jeffries C."/>
            <person name="Tapia R."/>
            <person name="Brettin T."/>
            <person name="Detter J."/>
            <person name="Han C."/>
            <person name="Yasawong M."/>
            <person name="Rohde M."/>
            <person name="Tindall B."/>
            <person name="Goker M."/>
            <person name="Woyke T."/>
            <person name="Bristow J."/>
            <person name="Eisen J."/>
            <person name="Markowitz V."/>
            <person name="Hugenholtz P."/>
            <person name="Kyrpides N."/>
            <person name="Klenk H."/>
            <person name="Lapidus A."/>
        </authorList>
    </citation>
    <scope>NUCLEOTIDE SEQUENCE [LARGE SCALE GENOMIC DNA]</scope>
    <source>
        <strain evidence="5">DSM 9799 / CCM 4581 / KCTC 23876 / PAT</strain>
    </source>
</reference>
<gene>
    <name evidence="4" type="ordered locus">Fbal_1567</name>
</gene>
<dbReference type="AlphaFoldDB" id="E1SPX6"/>
<dbReference type="SUPFAM" id="SSF46894">
    <property type="entry name" value="C-terminal effector domain of the bipartite response regulators"/>
    <property type="match status" value="1"/>
</dbReference>
<keyword evidence="1" id="KW-0238">DNA-binding</keyword>
<dbReference type="HOGENOM" id="CLU_090658_0_0_6"/>
<evidence type="ECO:0000313" key="4">
    <source>
        <dbReference type="EMBL" id="ADN75771.1"/>
    </source>
</evidence>
<proteinExistence type="predicted"/>